<keyword evidence="4" id="KW-1185">Reference proteome</keyword>
<dbReference type="CDD" id="cd00136">
    <property type="entry name" value="PDZ_canonical"/>
    <property type="match status" value="1"/>
</dbReference>
<sequence>MSASPRRGLGLAALVFVLGLKNSFVSEAPQSRPEGRVALKAKKEQNVFEAAADFLKPRYGKGTERVLPSNAEMIGTLKIVYEVTLPKPLGITLADAPRGAGFGVGVEDVVSGGNAAKLLQEVLNGKDSMWIQEGDELEAVNDVPTDGFQDKAVSLIQESGDTVKLQLSRPRKGFIQVVFPDGKSATSPRAAILKRLAEKVGYNSGCTCTDGRCGKCWHRDPITKEVYVLPLNCAGLVPSVWRRSDEDGARPGEADFECWIPLKLEKAPEEFDKALKEEAEASKQQGY</sequence>
<dbReference type="SMART" id="SM00228">
    <property type="entry name" value="PDZ"/>
    <property type="match status" value="1"/>
</dbReference>
<dbReference type="Proteomes" id="UP001178507">
    <property type="component" value="Unassembled WGS sequence"/>
</dbReference>
<dbReference type="InterPro" id="IPR001478">
    <property type="entry name" value="PDZ"/>
</dbReference>
<organism evidence="3 4">
    <name type="scientific">Effrenium voratum</name>
    <dbReference type="NCBI Taxonomy" id="2562239"/>
    <lineage>
        <taxon>Eukaryota</taxon>
        <taxon>Sar</taxon>
        <taxon>Alveolata</taxon>
        <taxon>Dinophyceae</taxon>
        <taxon>Suessiales</taxon>
        <taxon>Symbiodiniaceae</taxon>
        <taxon>Effrenium</taxon>
    </lineage>
</organism>
<name>A0AA36ICC0_9DINO</name>
<evidence type="ECO:0000259" key="2">
    <source>
        <dbReference type="PROSITE" id="PS50106"/>
    </source>
</evidence>
<proteinExistence type="predicted"/>
<reference evidence="3" key="1">
    <citation type="submission" date="2023-08" db="EMBL/GenBank/DDBJ databases">
        <authorList>
            <person name="Chen Y."/>
            <person name="Shah S."/>
            <person name="Dougan E. K."/>
            <person name="Thang M."/>
            <person name="Chan C."/>
        </authorList>
    </citation>
    <scope>NUCLEOTIDE SEQUENCE</scope>
</reference>
<evidence type="ECO:0000256" key="1">
    <source>
        <dbReference type="SAM" id="SignalP"/>
    </source>
</evidence>
<accession>A0AA36ICC0</accession>
<comment type="caution">
    <text evidence="3">The sequence shown here is derived from an EMBL/GenBank/DDBJ whole genome shotgun (WGS) entry which is preliminary data.</text>
</comment>
<feature type="chain" id="PRO_5041240836" description="PDZ domain-containing protein" evidence="1">
    <location>
        <begin position="24"/>
        <end position="287"/>
    </location>
</feature>
<evidence type="ECO:0000313" key="4">
    <source>
        <dbReference type="Proteomes" id="UP001178507"/>
    </source>
</evidence>
<dbReference type="AlphaFoldDB" id="A0AA36ICC0"/>
<dbReference type="EMBL" id="CAUJNA010001090">
    <property type="protein sequence ID" value="CAJ1384173.1"/>
    <property type="molecule type" value="Genomic_DNA"/>
</dbReference>
<keyword evidence="1" id="KW-0732">Signal</keyword>
<feature type="domain" description="PDZ" evidence="2">
    <location>
        <begin position="78"/>
        <end position="171"/>
    </location>
</feature>
<evidence type="ECO:0000313" key="3">
    <source>
        <dbReference type="EMBL" id="CAJ1384173.1"/>
    </source>
</evidence>
<gene>
    <name evidence="3" type="ORF">EVOR1521_LOCUS11085</name>
</gene>
<dbReference type="SUPFAM" id="SSF50156">
    <property type="entry name" value="PDZ domain-like"/>
    <property type="match status" value="1"/>
</dbReference>
<dbReference type="PROSITE" id="PS50106">
    <property type="entry name" value="PDZ"/>
    <property type="match status" value="1"/>
</dbReference>
<protein>
    <recommendedName>
        <fullName evidence="2">PDZ domain-containing protein</fullName>
    </recommendedName>
</protein>
<dbReference type="InterPro" id="IPR036034">
    <property type="entry name" value="PDZ_sf"/>
</dbReference>
<feature type="signal peptide" evidence="1">
    <location>
        <begin position="1"/>
        <end position="23"/>
    </location>
</feature>
<dbReference type="Gene3D" id="2.30.42.10">
    <property type="match status" value="1"/>
</dbReference>